<dbReference type="GO" id="GO:0003677">
    <property type="term" value="F:DNA binding"/>
    <property type="evidence" value="ECO:0007669"/>
    <property type="project" value="UniProtKB-KW"/>
</dbReference>
<keyword evidence="4" id="KW-0804">Transcription</keyword>
<dbReference type="InterPro" id="IPR001789">
    <property type="entry name" value="Sig_transdc_resp-reg_receiver"/>
</dbReference>
<keyword evidence="2" id="KW-0805">Transcription regulation</keyword>
<dbReference type="AlphaFoldDB" id="A0A0E3ZYL5"/>
<dbReference type="HOGENOM" id="CLU_000445_90_1_10"/>
<dbReference type="InterPro" id="IPR000792">
    <property type="entry name" value="Tscrpt_reg_LuxR_C"/>
</dbReference>
<dbReference type="InterPro" id="IPR011006">
    <property type="entry name" value="CheY-like_superfamily"/>
</dbReference>
<evidence type="ECO:0000256" key="2">
    <source>
        <dbReference type="ARBA" id="ARBA00023015"/>
    </source>
</evidence>
<dbReference type="CDD" id="cd17535">
    <property type="entry name" value="REC_NarL-like"/>
    <property type="match status" value="1"/>
</dbReference>
<dbReference type="EMBL" id="CP010429">
    <property type="protein sequence ID" value="AKD57093.1"/>
    <property type="molecule type" value="Genomic_DNA"/>
</dbReference>
<dbReference type="Gene3D" id="1.10.10.10">
    <property type="entry name" value="Winged helix-like DNA-binding domain superfamily/Winged helix DNA-binding domain"/>
    <property type="match status" value="1"/>
</dbReference>
<dbReference type="Proteomes" id="UP000033054">
    <property type="component" value="Chromosome"/>
</dbReference>
<dbReference type="PROSITE" id="PS50110">
    <property type="entry name" value="RESPONSE_REGULATORY"/>
    <property type="match status" value="1"/>
</dbReference>
<dbReference type="GO" id="GO:0006355">
    <property type="term" value="P:regulation of DNA-templated transcription"/>
    <property type="evidence" value="ECO:0007669"/>
    <property type="project" value="InterPro"/>
</dbReference>
<evidence type="ECO:0000313" key="9">
    <source>
        <dbReference type="Proteomes" id="UP000033054"/>
    </source>
</evidence>
<feature type="modified residue" description="4-aspartylphosphate" evidence="5">
    <location>
        <position position="57"/>
    </location>
</feature>
<feature type="domain" description="HTH luxR-type" evidence="6">
    <location>
        <begin position="147"/>
        <end position="212"/>
    </location>
</feature>
<reference evidence="8 9" key="1">
    <citation type="journal article" date="2014" name="Curr. Microbiol.">
        <title>Spirosoma radiotolerans sp. nov., a gamma-radiation-resistant bacterium isolated from gamma ray-irradiated soil.</title>
        <authorList>
            <person name="Lee J.J."/>
            <person name="Srinivasan S."/>
            <person name="Lim S."/>
            <person name="Joe M."/>
            <person name="Im S."/>
            <person name="Bae S.I."/>
            <person name="Park K.R."/>
            <person name="Han J.H."/>
            <person name="Park S.H."/>
            <person name="Joo B.M."/>
            <person name="Park S.J."/>
            <person name="Kim M.K."/>
        </authorList>
    </citation>
    <scope>NUCLEOTIDE SEQUENCE [LARGE SCALE GENOMIC DNA]</scope>
    <source>
        <strain evidence="8 9">DG5A</strain>
    </source>
</reference>
<dbReference type="KEGG" id="srd:SD10_21575"/>
<dbReference type="Gene3D" id="3.40.50.2300">
    <property type="match status" value="1"/>
</dbReference>
<organism evidence="8 9">
    <name type="scientific">Spirosoma radiotolerans</name>
    <dbReference type="NCBI Taxonomy" id="1379870"/>
    <lineage>
        <taxon>Bacteria</taxon>
        <taxon>Pseudomonadati</taxon>
        <taxon>Bacteroidota</taxon>
        <taxon>Cytophagia</taxon>
        <taxon>Cytophagales</taxon>
        <taxon>Cytophagaceae</taxon>
        <taxon>Spirosoma</taxon>
    </lineage>
</organism>
<dbReference type="InterPro" id="IPR058245">
    <property type="entry name" value="NreC/VraR/RcsB-like_REC"/>
</dbReference>
<protein>
    <submittedName>
        <fullName evidence="8">Ligand-binding protein SH3</fullName>
    </submittedName>
</protein>
<sequence>MSVLIAIADDHTLLASALSDMIRKFEHYDVLLVAENGRDLLDQLAHSTQLPDILLLDLSMPVMDGFETAIHLRQLYPSIRVLALSMDDREEHIIKIIRDGARGYLLKGCRPAEFRLALDEIMAKGYYYSEFLTTQLIRNLNAPAESIPKPPFALNGRELEFLKIACSELTYTEIADRMCVSPRTVDGYREVIFQKMNVKTRVGMVIEGLRHGLITL</sequence>
<evidence type="ECO:0000256" key="3">
    <source>
        <dbReference type="ARBA" id="ARBA00023125"/>
    </source>
</evidence>
<dbReference type="SUPFAM" id="SSF52172">
    <property type="entry name" value="CheY-like"/>
    <property type="match status" value="1"/>
</dbReference>
<evidence type="ECO:0000256" key="5">
    <source>
        <dbReference type="PROSITE-ProRule" id="PRU00169"/>
    </source>
</evidence>
<evidence type="ECO:0000256" key="4">
    <source>
        <dbReference type="ARBA" id="ARBA00023163"/>
    </source>
</evidence>
<dbReference type="Pfam" id="PF00196">
    <property type="entry name" value="GerE"/>
    <property type="match status" value="1"/>
</dbReference>
<evidence type="ECO:0000259" key="7">
    <source>
        <dbReference type="PROSITE" id="PS50110"/>
    </source>
</evidence>
<dbReference type="SUPFAM" id="SSF46894">
    <property type="entry name" value="C-terminal effector domain of the bipartite response regulators"/>
    <property type="match status" value="1"/>
</dbReference>
<keyword evidence="3" id="KW-0238">DNA-binding</keyword>
<dbReference type="InterPro" id="IPR039420">
    <property type="entry name" value="WalR-like"/>
</dbReference>
<dbReference type="Pfam" id="PF00072">
    <property type="entry name" value="Response_reg"/>
    <property type="match status" value="1"/>
</dbReference>
<dbReference type="SMART" id="SM00421">
    <property type="entry name" value="HTH_LUXR"/>
    <property type="match status" value="1"/>
</dbReference>
<feature type="domain" description="Response regulatory" evidence="7">
    <location>
        <begin position="4"/>
        <end position="122"/>
    </location>
</feature>
<dbReference type="GO" id="GO:0000160">
    <property type="term" value="P:phosphorelay signal transduction system"/>
    <property type="evidence" value="ECO:0007669"/>
    <property type="project" value="InterPro"/>
</dbReference>
<dbReference type="SMART" id="SM00448">
    <property type="entry name" value="REC"/>
    <property type="match status" value="1"/>
</dbReference>
<dbReference type="RefSeq" id="WP_046576648.1">
    <property type="nucleotide sequence ID" value="NZ_CP010429.1"/>
</dbReference>
<dbReference type="OrthoDB" id="9797341at2"/>
<dbReference type="InterPro" id="IPR016032">
    <property type="entry name" value="Sig_transdc_resp-reg_C-effctor"/>
</dbReference>
<dbReference type="PANTHER" id="PTHR43214:SF41">
    <property type="entry name" value="NITRATE_NITRITE RESPONSE REGULATOR PROTEIN NARP"/>
    <property type="match status" value="1"/>
</dbReference>
<proteinExistence type="predicted"/>
<evidence type="ECO:0000313" key="8">
    <source>
        <dbReference type="EMBL" id="AKD57093.1"/>
    </source>
</evidence>
<dbReference type="STRING" id="1379870.SD10_21575"/>
<accession>A0A0E3ZYL5</accession>
<dbReference type="InterPro" id="IPR036388">
    <property type="entry name" value="WH-like_DNA-bd_sf"/>
</dbReference>
<dbReference type="PANTHER" id="PTHR43214">
    <property type="entry name" value="TWO-COMPONENT RESPONSE REGULATOR"/>
    <property type="match status" value="1"/>
</dbReference>
<dbReference type="CDD" id="cd06170">
    <property type="entry name" value="LuxR_C_like"/>
    <property type="match status" value="1"/>
</dbReference>
<keyword evidence="1 5" id="KW-0597">Phosphoprotein</keyword>
<gene>
    <name evidence="8" type="ORF">SD10_21575</name>
</gene>
<keyword evidence="9" id="KW-1185">Reference proteome</keyword>
<evidence type="ECO:0000259" key="6">
    <source>
        <dbReference type="PROSITE" id="PS50043"/>
    </source>
</evidence>
<dbReference type="PATRIC" id="fig|1379870.5.peg.4658"/>
<evidence type="ECO:0000256" key="1">
    <source>
        <dbReference type="ARBA" id="ARBA00022553"/>
    </source>
</evidence>
<name>A0A0E3ZYL5_9BACT</name>
<dbReference type="PROSITE" id="PS50043">
    <property type="entry name" value="HTH_LUXR_2"/>
    <property type="match status" value="1"/>
</dbReference>